<feature type="modified residue" description="4-aspartylphosphate" evidence="5 7">
    <location>
        <position position="69"/>
    </location>
</feature>
<dbReference type="Gene3D" id="3.40.50.2300">
    <property type="match status" value="1"/>
</dbReference>
<proteinExistence type="inferred from homology"/>
<comment type="similarity">
    <text evidence="5">Belongs to the CheB family.</text>
</comment>
<protein>
    <recommendedName>
        <fullName evidence="5">Protein-glutamate methylesterase/protein-glutamine glutaminase</fullName>
        <ecNumber evidence="5">3.1.1.61</ecNumber>
        <ecNumber evidence="5">3.5.1.44</ecNumber>
    </recommendedName>
</protein>
<dbReference type="SUPFAM" id="SSF52738">
    <property type="entry name" value="Methylesterase CheB, C-terminal domain"/>
    <property type="match status" value="1"/>
</dbReference>
<dbReference type="Gene3D" id="3.40.50.180">
    <property type="entry name" value="Methylesterase CheB, C-terminal domain"/>
    <property type="match status" value="1"/>
</dbReference>
<evidence type="ECO:0000256" key="7">
    <source>
        <dbReference type="PROSITE-ProRule" id="PRU00169"/>
    </source>
</evidence>
<dbReference type="CDD" id="cd16432">
    <property type="entry name" value="CheB_Rec"/>
    <property type="match status" value="1"/>
</dbReference>
<reference evidence="10 11" key="1">
    <citation type="submission" date="2015-09" db="EMBL/GenBank/DDBJ databases">
        <title>Sorangium comparison.</title>
        <authorList>
            <person name="Zaburannyi N."/>
            <person name="Bunk B."/>
            <person name="Overmann J."/>
            <person name="Mueller R."/>
        </authorList>
    </citation>
    <scope>NUCLEOTIDE SEQUENCE [LARGE SCALE GENOMIC DNA]</scope>
    <source>
        <strain evidence="10 11">So ceGT47</strain>
    </source>
</reference>
<dbReference type="AlphaFoldDB" id="A0A4P2PYI6"/>
<feature type="active site" evidence="5 6">
    <location>
        <position position="205"/>
    </location>
</feature>
<dbReference type="PANTHER" id="PTHR42872">
    <property type="entry name" value="PROTEIN-GLUTAMATE METHYLESTERASE/PROTEIN-GLUTAMINE GLUTAMINASE"/>
    <property type="match status" value="1"/>
</dbReference>
<keyword evidence="5 7" id="KW-0597">Phosphoprotein</keyword>
<dbReference type="HAMAP" id="MF_00099">
    <property type="entry name" value="CheB_chemtxs"/>
    <property type="match status" value="1"/>
</dbReference>
<dbReference type="Pfam" id="PF00072">
    <property type="entry name" value="Response_reg"/>
    <property type="match status" value="1"/>
</dbReference>
<comment type="catalytic activity">
    <reaction evidence="4 5">
        <text>[protein]-L-glutamate 5-O-methyl ester + H2O = L-glutamyl-[protein] + methanol + H(+)</text>
        <dbReference type="Rhea" id="RHEA:23236"/>
        <dbReference type="Rhea" id="RHEA-COMP:10208"/>
        <dbReference type="Rhea" id="RHEA-COMP:10311"/>
        <dbReference type="ChEBI" id="CHEBI:15377"/>
        <dbReference type="ChEBI" id="CHEBI:15378"/>
        <dbReference type="ChEBI" id="CHEBI:17790"/>
        <dbReference type="ChEBI" id="CHEBI:29973"/>
        <dbReference type="ChEBI" id="CHEBI:82795"/>
        <dbReference type="EC" id="3.1.1.61"/>
    </reaction>
</comment>
<sequence>MKGRPNPGEGVTMGRPIRVLIVDDSAFVRKVLRQVLTASRSIEVVDVAADGLDALEKIARHRPDVITLDLVMPNLDGIGVLASLPREGAPRVVVVSNAEADSELGVQALQRGAVDIVEKPTSLATDRLYELAAELVRKVTAAAVARVQPEAPRARPAPVVPFAIPAKGRARVVVVGASTGGPQALTRLLAALPGELPVPVVIALHIPPGYTESLAHRLDEASALSVVEASDGLELRPGLAVLARGGTHLLLQRSREGAAVRFGQAPEASLYRPSVDLLFRSAAVVFGAGVLGVVLTGMGDDGLEGSRAIHAAGGEILVESESSCVVYGMPRRVLEAGLAAAEAPIDAMGALILRYLMGREAG</sequence>
<dbReference type="InterPro" id="IPR000673">
    <property type="entry name" value="Sig_transdc_resp-reg_Me-estase"/>
</dbReference>
<evidence type="ECO:0000256" key="2">
    <source>
        <dbReference type="ARBA" id="ARBA00022500"/>
    </source>
</evidence>
<feature type="domain" description="CheB-type methylesterase" evidence="9">
    <location>
        <begin position="165"/>
        <end position="359"/>
    </location>
</feature>
<dbReference type="EMBL" id="CP012670">
    <property type="protein sequence ID" value="AUX21909.1"/>
    <property type="molecule type" value="Genomic_DNA"/>
</dbReference>
<dbReference type="InterPro" id="IPR011006">
    <property type="entry name" value="CheY-like_superfamily"/>
</dbReference>
<keyword evidence="3 5" id="KW-0378">Hydrolase</keyword>
<accession>A0A4P2PYI6</accession>
<feature type="domain" description="Response regulatory" evidence="8">
    <location>
        <begin position="18"/>
        <end position="134"/>
    </location>
</feature>
<gene>
    <name evidence="10" type="primary">tsr</name>
    <name evidence="5" type="synonym">cheB</name>
    <name evidence="10" type="ORF">SOCEGT47_024050</name>
</gene>
<comment type="domain">
    <text evidence="5">Contains a C-terminal catalytic domain, and an N-terminal region which modulates catalytic activity.</text>
</comment>
<dbReference type="InterPro" id="IPR008248">
    <property type="entry name" value="CheB-like"/>
</dbReference>
<dbReference type="EC" id="3.1.1.61" evidence="5"/>
<evidence type="ECO:0000313" key="10">
    <source>
        <dbReference type="EMBL" id="AUX21909.1"/>
    </source>
</evidence>
<evidence type="ECO:0000259" key="9">
    <source>
        <dbReference type="PROSITE" id="PS50122"/>
    </source>
</evidence>
<feature type="active site" evidence="5 6">
    <location>
        <position position="178"/>
    </location>
</feature>
<dbReference type="GO" id="GO:0005737">
    <property type="term" value="C:cytoplasm"/>
    <property type="evidence" value="ECO:0007669"/>
    <property type="project" value="UniProtKB-SubCell"/>
</dbReference>
<comment type="catalytic activity">
    <reaction evidence="5">
        <text>L-glutaminyl-[protein] + H2O = L-glutamyl-[protein] + NH4(+)</text>
        <dbReference type="Rhea" id="RHEA:16441"/>
        <dbReference type="Rhea" id="RHEA-COMP:10207"/>
        <dbReference type="Rhea" id="RHEA-COMP:10208"/>
        <dbReference type="ChEBI" id="CHEBI:15377"/>
        <dbReference type="ChEBI" id="CHEBI:28938"/>
        <dbReference type="ChEBI" id="CHEBI:29973"/>
        <dbReference type="ChEBI" id="CHEBI:30011"/>
        <dbReference type="EC" id="3.5.1.44"/>
    </reaction>
</comment>
<feature type="active site" evidence="5 6">
    <location>
        <position position="301"/>
    </location>
</feature>
<dbReference type="Pfam" id="PF01339">
    <property type="entry name" value="CheB_methylest"/>
    <property type="match status" value="1"/>
</dbReference>
<dbReference type="Proteomes" id="UP000295781">
    <property type="component" value="Chromosome"/>
</dbReference>
<evidence type="ECO:0000256" key="6">
    <source>
        <dbReference type="PROSITE-ProRule" id="PRU00050"/>
    </source>
</evidence>
<dbReference type="GO" id="GO:0050568">
    <property type="term" value="F:protein-glutamine glutaminase activity"/>
    <property type="evidence" value="ECO:0007669"/>
    <property type="project" value="UniProtKB-UniRule"/>
</dbReference>
<dbReference type="NCBIfam" id="NF001965">
    <property type="entry name" value="PRK00742.1"/>
    <property type="match status" value="1"/>
</dbReference>
<dbReference type="GO" id="GO:0008984">
    <property type="term" value="F:protein-glutamate methylesterase activity"/>
    <property type="evidence" value="ECO:0007669"/>
    <property type="project" value="UniProtKB-UniRule"/>
</dbReference>
<dbReference type="EC" id="3.5.1.44" evidence="5"/>
<evidence type="ECO:0000313" key="11">
    <source>
        <dbReference type="Proteomes" id="UP000295781"/>
    </source>
</evidence>
<evidence type="ECO:0000256" key="4">
    <source>
        <dbReference type="ARBA" id="ARBA00048267"/>
    </source>
</evidence>
<evidence type="ECO:0000256" key="5">
    <source>
        <dbReference type="HAMAP-Rule" id="MF_00099"/>
    </source>
</evidence>
<name>A0A4P2PYI6_SORCE</name>
<organism evidence="10 11">
    <name type="scientific">Sorangium cellulosum</name>
    <name type="common">Polyangium cellulosum</name>
    <dbReference type="NCBI Taxonomy" id="56"/>
    <lineage>
        <taxon>Bacteria</taxon>
        <taxon>Pseudomonadati</taxon>
        <taxon>Myxococcota</taxon>
        <taxon>Polyangia</taxon>
        <taxon>Polyangiales</taxon>
        <taxon>Polyangiaceae</taxon>
        <taxon>Sorangium</taxon>
    </lineage>
</organism>
<evidence type="ECO:0000259" key="8">
    <source>
        <dbReference type="PROSITE" id="PS50110"/>
    </source>
</evidence>
<dbReference type="PROSITE" id="PS50122">
    <property type="entry name" value="CHEB"/>
    <property type="match status" value="1"/>
</dbReference>
<evidence type="ECO:0000256" key="1">
    <source>
        <dbReference type="ARBA" id="ARBA00022490"/>
    </source>
</evidence>
<keyword evidence="1 5" id="KW-0963">Cytoplasm</keyword>
<dbReference type="InterPro" id="IPR035909">
    <property type="entry name" value="CheB_C"/>
</dbReference>
<evidence type="ECO:0000256" key="3">
    <source>
        <dbReference type="ARBA" id="ARBA00022801"/>
    </source>
</evidence>
<comment type="subcellular location">
    <subcellularLocation>
        <location evidence="5">Cytoplasm</location>
    </subcellularLocation>
</comment>
<dbReference type="PANTHER" id="PTHR42872:SF6">
    <property type="entry name" value="PROTEIN-GLUTAMATE METHYLESTERASE_PROTEIN-GLUTAMINE GLUTAMINASE"/>
    <property type="match status" value="1"/>
</dbReference>
<dbReference type="InterPro" id="IPR001789">
    <property type="entry name" value="Sig_transdc_resp-reg_receiver"/>
</dbReference>
<dbReference type="GO" id="GO:0000156">
    <property type="term" value="F:phosphorelay response regulator activity"/>
    <property type="evidence" value="ECO:0007669"/>
    <property type="project" value="InterPro"/>
</dbReference>
<dbReference type="PIRSF" id="PIRSF000876">
    <property type="entry name" value="RR_chemtxs_CheB"/>
    <property type="match status" value="1"/>
</dbReference>
<dbReference type="SUPFAM" id="SSF52172">
    <property type="entry name" value="CheY-like"/>
    <property type="match status" value="1"/>
</dbReference>
<comment type="PTM">
    <text evidence="5">Phosphorylated by CheA. Phosphorylation of the N-terminal regulatory domain activates the methylesterase activity.</text>
</comment>
<dbReference type="CDD" id="cd17541">
    <property type="entry name" value="REC_CheB-like"/>
    <property type="match status" value="1"/>
</dbReference>
<dbReference type="PROSITE" id="PS50110">
    <property type="entry name" value="RESPONSE_REGULATORY"/>
    <property type="match status" value="1"/>
</dbReference>
<keyword evidence="2 5" id="KW-0145">Chemotaxis</keyword>
<comment type="function">
    <text evidence="5">Involved in chemotaxis. Part of a chemotaxis signal transduction system that modulates chemotaxis in response to various stimuli. Catalyzes the demethylation of specific methylglutamate residues introduced into the chemoreceptors (methyl-accepting chemotaxis proteins or MCP) by CheR. Also mediates the irreversible deamidation of specific glutamine residues to glutamic acid.</text>
</comment>
<dbReference type="SMART" id="SM00448">
    <property type="entry name" value="REC"/>
    <property type="match status" value="1"/>
</dbReference>
<dbReference type="GO" id="GO:0006935">
    <property type="term" value="P:chemotaxis"/>
    <property type="evidence" value="ECO:0007669"/>
    <property type="project" value="UniProtKB-UniRule"/>
</dbReference>